<proteinExistence type="predicted"/>
<reference evidence="2" key="1">
    <citation type="submission" date="2023-01" db="EMBL/GenBank/DDBJ databases">
        <title>Metagenome sequencing of chrysophaentin producing Chrysophaeum taylorii.</title>
        <authorList>
            <person name="Davison J."/>
            <person name="Bewley C."/>
        </authorList>
    </citation>
    <scope>NUCLEOTIDE SEQUENCE</scope>
    <source>
        <strain evidence="2">NIES-1699</strain>
    </source>
</reference>
<name>A0AAD7UAC9_9STRA</name>
<dbReference type="AlphaFoldDB" id="A0AAD7UAC9"/>
<dbReference type="Pfam" id="PF03134">
    <property type="entry name" value="TB2_DP1_HVA22"/>
    <property type="match status" value="1"/>
</dbReference>
<evidence type="ECO:0000313" key="3">
    <source>
        <dbReference type="Proteomes" id="UP001230188"/>
    </source>
</evidence>
<gene>
    <name evidence="2" type="ORF">CTAYLR_008832</name>
</gene>
<dbReference type="EMBL" id="JAQMWT010000451">
    <property type="protein sequence ID" value="KAJ8601130.1"/>
    <property type="molecule type" value="Genomic_DNA"/>
</dbReference>
<feature type="region of interest" description="Disordered" evidence="1">
    <location>
        <begin position="88"/>
        <end position="161"/>
    </location>
</feature>
<accession>A0AAD7UAC9</accession>
<organism evidence="2 3">
    <name type="scientific">Chrysophaeum taylorii</name>
    <dbReference type="NCBI Taxonomy" id="2483200"/>
    <lineage>
        <taxon>Eukaryota</taxon>
        <taxon>Sar</taxon>
        <taxon>Stramenopiles</taxon>
        <taxon>Ochrophyta</taxon>
        <taxon>Pelagophyceae</taxon>
        <taxon>Pelagomonadales</taxon>
        <taxon>Pelagomonadaceae</taxon>
        <taxon>Chrysophaeum</taxon>
    </lineage>
</organism>
<keyword evidence="3" id="KW-1185">Reference proteome</keyword>
<comment type="caution">
    <text evidence="2">The sequence shown here is derived from an EMBL/GenBank/DDBJ whole genome shotgun (WGS) entry which is preliminary data.</text>
</comment>
<evidence type="ECO:0000256" key="1">
    <source>
        <dbReference type="SAM" id="MobiDB-lite"/>
    </source>
</evidence>
<dbReference type="InterPro" id="IPR004345">
    <property type="entry name" value="TB2_DP1_HVA22"/>
</dbReference>
<sequence length="161" mass="18148">MLKFWSVFAALVLYDAYVDWIFRWVPGYSFVKVCGVTVAFLLPESLDVTDVIFAAVLPLADIAHLAASRGIFAAVLFLARLADDDLVVATPPPRTPPQNRDDDDDAEETSRRHHHLISWTPPPTQRDSPSRRDSDSLDDMDLDDDDDDDDDDDEDDNDRVD</sequence>
<dbReference type="Proteomes" id="UP001230188">
    <property type="component" value="Unassembled WGS sequence"/>
</dbReference>
<protein>
    <submittedName>
        <fullName evidence="2">Uncharacterized protein</fullName>
    </submittedName>
</protein>
<feature type="compositionally biased region" description="Acidic residues" evidence="1">
    <location>
        <begin position="136"/>
        <end position="161"/>
    </location>
</feature>
<evidence type="ECO:0000313" key="2">
    <source>
        <dbReference type="EMBL" id="KAJ8601130.1"/>
    </source>
</evidence>